<organism evidence="12 13">
    <name type="scientific">Pseudolycoriella hygida</name>
    <dbReference type="NCBI Taxonomy" id="35572"/>
    <lineage>
        <taxon>Eukaryota</taxon>
        <taxon>Metazoa</taxon>
        <taxon>Ecdysozoa</taxon>
        <taxon>Arthropoda</taxon>
        <taxon>Hexapoda</taxon>
        <taxon>Insecta</taxon>
        <taxon>Pterygota</taxon>
        <taxon>Neoptera</taxon>
        <taxon>Endopterygota</taxon>
        <taxon>Diptera</taxon>
        <taxon>Nematocera</taxon>
        <taxon>Sciaroidea</taxon>
        <taxon>Sciaridae</taxon>
        <taxon>Pseudolycoriella</taxon>
    </lineage>
</organism>
<dbReference type="Gene3D" id="3.30.40.10">
    <property type="entry name" value="Zinc/RING finger domain, C3HC4 (zinc finger)"/>
    <property type="match status" value="1"/>
</dbReference>
<dbReference type="InterPro" id="IPR001965">
    <property type="entry name" value="Znf_PHD"/>
</dbReference>
<keyword evidence="6" id="KW-0539">Nucleus</keyword>
<evidence type="ECO:0000256" key="6">
    <source>
        <dbReference type="ARBA" id="ARBA00023242"/>
    </source>
</evidence>
<dbReference type="SMART" id="SM00249">
    <property type="entry name" value="PHD"/>
    <property type="match status" value="1"/>
</dbReference>
<evidence type="ECO:0000256" key="3">
    <source>
        <dbReference type="ARBA" id="ARBA00022737"/>
    </source>
</evidence>
<feature type="region of interest" description="Disordered" evidence="8">
    <location>
        <begin position="499"/>
        <end position="563"/>
    </location>
</feature>
<feature type="compositionally biased region" description="Low complexity" evidence="8">
    <location>
        <begin position="1704"/>
        <end position="1745"/>
    </location>
</feature>
<dbReference type="PROSITE" id="PS50016">
    <property type="entry name" value="ZF_PHD_2"/>
    <property type="match status" value="1"/>
</dbReference>
<feature type="domain" description="PHD-type" evidence="10">
    <location>
        <begin position="2165"/>
        <end position="2216"/>
    </location>
</feature>
<evidence type="ECO:0000313" key="12">
    <source>
        <dbReference type="EMBL" id="KAJ6648904.1"/>
    </source>
</evidence>
<feature type="region of interest" description="Disordered" evidence="8">
    <location>
        <begin position="1076"/>
        <end position="1122"/>
    </location>
</feature>
<evidence type="ECO:0000256" key="5">
    <source>
        <dbReference type="ARBA" id="ARBA00022833"/>
    </source>
</evidence>
<dbReference type="InterPro" id="IPR036236">
    <property type="entry name" value="Znf_C2H2_sf"/>
</dbReference>
<dbReference type="GO" id="GO:0000981">
    <property type="term" value="F:DNA-binding transcription factor activity, RNA polymerase II-specific"/>
    <property type="evidence" value="ECO:0007669"/>
    <property type="project" value="TreeGrafter"/>
</dbReference>
<evidence type="ECO:0000259" key="11">
    <source>
        <dbReference type="PROSITE" id="PS50157"/>
    </source>
</evidence>
<feature type="compositionally biased region" description="Basic residues" evidence="8">
    <location>
        <begin position="1860"/>
        <end position="1874"/>
    </location>
</feature>
<feature type="compositionally biased region" description="Low complexity" evidence="8">
    <location>
        <begin position="1666"/>
        <end position="1677"/>
    </location>
</feature>
<feature type="region of interest" description="Disordered" evidence="8">
    <location>
        <begin position="1844"/>
        <end position="2011"/>
    </location>
</feature>
<dbReference type="PROSITE" id="PS01359">
    <property type="entry name" value="ZF_PHD_1"/>
    <property type="match status" value="1"/>
</dbReference>
<feature type="compositionally biased region" description="Pro residues" evidence="8">
    <location>
        <begin position="2126"/>
        <end position="2138"/>
    </location>
</feature>
<dbReference type="PROSITE" id="PS50157">
    <property type="entry name" value="ZINC_FINGER_C2H2_2"/>
    <property type="match status" value="2"/>
</dbReference>
<feature type="compositionally biased region" description="Acidic residues" evidence="8">
    <location>
        <begin position="1080"/>
        <end position="1092"/>
    </location>
</feature>
<feature type="compositionally biased region" description="Low complexity" evidence="8">
    <location>
        <begin position="2100"/>
        <end position="2109"/>
    </location>
</feature>
<dbReference type="InterPro" id="IPR019786">
    <property type="entry name" value="Zinc_finger_PHD-type_CS"/>
</dbReference>
<comment type="caution">
    <text evidence="12">The sequence shown here is derived from an EMBL/GenBank/DDBJ whole genome shotgun (WGS) entry which is preliminary data.</text>
</comment>
<comment type="subcellular location">
    <subcellularLocation>
        <location evidence="1">Nucleus</location>
    </subcellularLocation>
</comment>
<feature type="region of interest" description="Disordered" evidence="8">
    <location>
        <begin position="1473"/>
        <end position="1551"/>
    </location>
</feature>
<feature type="compositionally biased region" description="Polar residues" evidence="8">
    <location>
        <begin position="971"/>
        <end position="986"/>
    </location>
</feature>
<dbReference type="SUPFAM" id="SSF57667">
    <property type="entry name" value="beta-beta-alpha zinc fingers"/>
    <property type="match status" value="1"/>
</dbReference>
<dbReference type="EMBL" id="WJQU01000001">
    <property type="protein sequence ID" value="KAJ6648904.1"/>
    <property type="molecule type" value="Genomic_DNA"/>
</dbReference>
<feature type="compositionally biased region" description="Low complexity" evidence="8">
    <location>
        <begin position="2069"/>
        <end position="2079"/>
    </location>
</feature>
<gene>
    <name evidence="12" type="primary">YNG2_0</name>
    <name evidence="12" type="ORF">Bhyg_04136</name>
</gene>
<accession>A0A9Q0NG39</accession>
<feature type="compositionally biased region" description="Polar residues" evidence="8">
    <location>
        <begin position="947"/>
        <end position="961"/>
    </location>
</feature>
<feature type="compositionally biased region" description="Pro residues" evidence="8">
    <location>
        <begin position="2080"/>
        <end position="2090"/>
    </location>
</feature>
<feature type="domain" description="C2H2-type" evidence="11">
    <location>
        <begin position="1441"/>
        <end position="1470"/>
    </location>
</feature>
<dbReference type="InterPro" id="IPR011011">
    <property type="entry name" value="Znf_FYVE_PHD"/>
</dbReference>
<evidence type="ECO:0000256" key="9">
    <source>
        <dbReference type="SAM" id="Phobius"/>
    </source>
</evidence>
<evidence type="ECO:0000256" key="1">
    <source>
        <dbReference type="ARBA" id="ARBA00004123"/>
    </source>
</evidence>
<feature type="compositionally biased region" description="Basic and acidic residues" evidence="8">
    <location>
        <begin position="1020"/>
        <end position="1035"/>
    </location>
</feature>
<feature type="transmembrane region" description="Helical" evidence="9">
    <location>
        <begin position="2368"/>
        <end position="2389"/>
    </location>
</feature>
<dbReference type="Gene3D" id="3.30.160.60">
    <property type="entry name" value="Classic Zinc Finger"/>
    <property type="match status" value="2"/>
</dbReference>
<dbReference type="SUPFAM" id="SSF57903">
    <property type="entry name" value="FYVE/PHD zinc finger"/>
    <property type="match status" value="1"/>
</dbReference>
<dbReference type="PROSITE" id="PS00028">
    <property type="entry name" value="ZINC_FINGER_C2H2_1"/>
    <property type="match status" value="4"/>
</dbReference>
<dbReference type="InterPro" id="IPR013087">
    <property type="entry name" value="Znf_C2H2_type"/>
</dbReference>
<sequence>MANDDVEGVCIDICDCNCLTIEGVENKLRICIGKMDGCGMGECMVDGGMVGGVGVMLAGDMVEGGNMHVCIVDIVKLPSDISFRKDRQRKFKILDKNFGAFTAWKLRYINGAIFNTFTIFVSYGIQFSMTEIQISIKGRRASEVVIITTNGALTSTRHVTSMRSQYCYGHKVVSPAKILRFFAIFIVVINIAKIQINALIQCCRPASNNFLEAITDGLSAYLSENMTHIQVFRVKRILRVFGPRKLVVTTSNRKSIISKSDNFFILINDARTNFCCWIFTSQCSKKGLMMCANETTSNSYKRLHGKKRIELNSHNEHVAATTKRNITYGNTQRQNKDCDFSMPPFYHLIVPSREIDNQIELELLKISRRTGVSLAIQSQEDNYLLKMCAASFDDLLSALRFIKSVDVCNDQQPKYRFFELNQEAVLWNRPGSAFPILDFVLSYFNCLEIVISESNPLRWIRSASLRKNYIMERNNIHDALLQSAPMTYEERFPTGCFKLNGDSSHDQQNHSNSSSSTETLESSVDETELGTVKPSNSINSNQEVTTNGDMFSNSEQTITRRPEISSDADNYSILKRKLSQTFEDANSIALSLPQCKKPRTSDLDINVASGAINQLENVRPHDGIFANCVSQSNLQSWISPSFLKRSEQMSYLRHHMQYSDMGKLFGNLQNAKSNDSLKDFDCAQFFELKPSVKFRCFKCSDSNFVHFSELKQHQNSCLKGVQLQYPKNFDASKRRIIDEEILNETTKTIQTDAQIRVTRKVFLCSACGTYYENWNLFHHMKEVHKRFICLLCVGIFPTSERLANHLEVKHSSVPNIYEQKQHLLESIQEQCYLMCCVCEHIFSESDDFTNHSCENYIQACAVCGLKFIHKPNCSALPSTVKHKKSPIKHRKGLNPINQPADINGSDNVLCEPPQVVSDITGQSNGEASAEKSKHSIIPNIPPKESTSDVQLQSEVNDSEILQNELLRNDSFEPTVNNNHGQYDSSSSQISNILKQEFGGPPMSFDDLDVVNGYLGTDLTSPDRNKLSEQPIHENGEPEVNNGNDHSDSSRSSSPASIVEDRPLLVPKLKLSLKNFQTPIESEESSTESDDEDLGHNADDDREEPQDNSLQQDYAQPVESREEEIVANDETALNDTNDDVVAVDLRLHHPLDKIPIRDFLRICLQNTYPVCLYCNHARKISVDGNSLALHLLATHRFSATVDSITAEELLPDTIVQRIKSSLDGLNGIYFNLDSYDSADKEFTIPYEKQYECFQCRFQSRIHKELYLHNRKMHLKSVIMCLMCKSNFYSYSELVCHMCPGSNKKLVPFELKFRCVLCNLDNIPSAFRLMVHLRKKHFACDVCLEECYDQSKLSCHVWKHKLHHLCYRCGVAYRNKPDITKHLFWKHGTESVLCKRCLHKKWPHVYHFCIPPSTFDCDTCGVSFSKAVALKVHRRIHSEDAPYPCSEDGCEKKFISRKLLLKHVARHNMPVEEIQQVATPVKEEEPTIPDDMAAEQSVVSETEEDRKASKKSRKSKTPREPPKNLMDIIDIPAPNLSESDTSDESDSERTSVMPKAAPAFFSTIEVSRAVEEDEVKPPPPVNDIWANFRSYQASQLQKPPPEEAQIEIAPPPILHVVQSDHDYARMYIPFVEKPKEIKLDLPDVPDPMESIEQTLIKITEGENSKSVITEQPQQIQPKKTIPRRPPAKLSPKKGFSPKKCLVNTKSESSSDSSDSDSSCSCGSNCSCTTSSSGSSSSSSSGSDSSSSEGRRKKVLKQERRDQLKSENANMSDNIDVVNTDKPDDKVTTDPDSIIFESDLETDETETDEDFYDEHPQRLAYQILAEKRKQLMQNCLSPVNSFDIIENSRPSTPSLPEEMVKEKKVKVKKRKKDRKSSKNMPSLKLNIPMKIIEQTPLEARTNPDAPRTHFNSPNPTEPNKVKRSIVKPKTKKVNTPGAIKSNNLPRLSTGSSCSDIETPLKRSQRRRIPNKFYGYNSDEESSDILSNPFKPTPPPNLTWRKEDLPQTPTLSRTPPIKTVIKLPSTLNFKLTQPDHQPPAQLFESVPFVSPKPRPTHKQLQPVQQPPIPPIIIRPNRIQQQPPRVEPPRVPPVPAHHIANTQISQDSEQSASDSDSESSDDQSSRIPQQHPLPPPTIQPPTIPINFHTDQIRYPIMPPAGCRPAREGESVYCYCRCPYDEVSEMIACDGSNCPIEWFHFECVNIMVPPKGTWYCPQCRPKYINESQHMYEASSEIEFLCTSDEYKTSVISYLPQALSLERQSLLNTFTRIPYEIIGNMVECVHATKATENSKRMSSSLSVFHASRVAKSKMFHVDLMQPSLAFLFHVLMDGLTYGLKIYWTSHSECFGHSFRMQGVDKQKKVYAQVSSDDRFYAWFFVTVIGCLLFDEHYAILLERKDLQIRRYSQGQRNDILLGAFLFTFLR</sequence>
<dbReference type="SMART" id="SM00355">
    <property type="entry name" value="ZnF_C2H2"/>
    <property type="match status" value="9"/>
</dbReference>
<keyword evidence="2" id="KW-0479">Metal-binding</keyword>
<keyword evidence="9" id="KW-0472">Membrane</keyword>
<dbReference type="InterPro" id="IPR019787">
    <property type="entry name" value="Znf_PHD-finger"/>
</dbReference>
<evidence type="ECO:0000256" key="4">
    <source>
        <dbReference type="ARBA" id="ARBA00022771"/>
    </source>
</evidence>
<feature type="compositionally biased region" description="Basic residues" evidence="8">
    <location>
        <begin position="1918"/>
        <end position="1929"/>
    </location>
</feature>
<proteinExistence type="predicted"/>
<keyword evidence="5" id="KW-0862">Zinc</keyword>
<keyword evidence="3" id="KW-0677">Repeat</keyword>
<keyword evidence="9" id="KW-1133">Transmembrane helix</keyword>
<dbReference type="PANTHER" id="PTHR24394">
    <property type="entry name" value="ZINC FINGER PROTEIN"/>
    <property type="match status" value="1"/>
</dbReference>
<dbReference type="OrthoDB" id="5411773at2759"/>
<feature type="compositionally biased region" description="Basic and acidic residues" evidence="8">
    <location>
        <begin position="1776"/>
        <end position="1786"/>
    </location>
</feature>
<protein>
    <submittedName>
        <fullName evidence="12">Chromatin modification-related protein YNG2</fullName>
    </submittedName>
</protein>
<feature type="compositionally biased region" description="Acidic residues" evidence="8">
    <location>
        <begin position="1795"/>
        <end position="1806"/>
    </location>
</feature>
<dbReference type="InterPro" id="IPR013083">
    <property type="entry name" value="Znf_RING/FYVE/PHD"/>
</dbReference>
<feature type="region of interest" description="Disordered" evidence="8">
    <location>
        <begin position="920"/>
        <end position="986"/>
    </location>
</feature>
<feature type="region of interest" description="Disordered" evidence="8">
    <location>
        <begin position="2042"/>
        <end position="2140"/>
    </location>
</feature>
<name>A0A9Q0NG39_9DIPT</name>
<evidence type="ECO:0000256" key="2">
    <source>
        <dbReference type="ARBA" id="ARBA00022723"/>
    </source>
</evidence>
<feature type="compositionally biased region" description="Polar residues" evidence="8">
    <location>
        <begin position="533"/>
        <end position="557"/>
    </location>
</feature>
<keyword evidence="13" id="KW-1185">Reference proteome</keyword>
<feature type="compositionally biased region" description="Low complexity" evidence="8">
    <location>
        <begin position="509"/>
        <end position="522"/>
    </location>
</feature>
<feature type="compositionally biased region" description="Polar residues" evidence="8">
    <location>
        <begin position="1937"/>
        <end position="1952"/>
    </location>
</feature>
<feature type="region of interest" description="Disordered" evidence="8">
    <location>
        <begin position="1660"/>
        <end position="1806"/>
    </location>
</feature>
<evidence type="ECO:0000259" key="10">
    <source>
        <dbReference type="PROSITE" id="PS50016"/>
    </source>
</evidence>
<feature type="compositionally biased region" description="Basic and acidic residues" evidence="8">
    <location>
        <begin position="1753"/>
        <end position="1762"/>
    </location>
</feature>
<evidence type="ECO:0000256" key="8">
    <source>
        <dbReference type="SAM" id="MobiDB-lite"/>
    </source>
</evidence>
<reference evidence="12" key="1">
    <citation type="submission" date="2022-07" db="EMBL/GenBank/DDBJ databases">
        <authorList>
            <person name="Trinca V."/>
            <person name="Uliana J.V.C."/>
            <person name="Torres T.T."/>
            <person name="Ward R.J."/>
            <person name="Monesi N."/>
        </authorList>
    </citation>
    <scope>NUCLEOTIDE SEQUENCE</scope>
    <source>
        <strain evidence="12">HSMRA1968</strain>
        <tissue evidence="12">Whole embryos</tissue>
    </source>
</reference>
<dbReference type="PANTHER" id="PTHR24394:SF29">
    <property type="entry name" value="MYONEURIN"/>
    <property type="match status" value="1"/>
</dbReference>
<keyword evidence="9" id="KW-0812">Transmembrane</keyword>
<dbReference type="GO" id="GO:0005634">
    <property type="term" value="C:nucleus"/>
    <property type="evidence" value="ECO:0007669"/>
    <property type="project" value="UniProtKB-SubCell"/>
</dbReference>
<evidence type="ECO:0000256" key="7">
    <source>
        <dbReference type="PROSITE-ProRule" id="PRU00042"/>
    </source>
</evidence>
<keyword evidence="4 7" id="KW-0863">Zinc-finger</keyword>
<dbReference type="GO" id="GO:0008270">
    <property type="term" value="F:zinc ion binding"/>
    <property type="evidence" value="ECO:0007669"/>
    <property type="project" value="UniProtKB-KW"/>
</dbReference>
<evidence type="ECO:0000313" key="13">
    <source>
        <dbReference type="Proteomes" id="UP001151699"/>
    </source>
</evidence>
<feature type="region of interest" description="Disordered" evidence="8">
    <location>
        <begin position="1018"/>
        <end position="1060"/>
    </location>
</feature>
<dbReference type="Proteomes" id="UP001151699">
    <property type="component" value="Chromosome A"/>
</dbReference>
<dbReference type="CDD" id="cd15505">
    <property type="entry name" value="PHD_ING"/>
    <property type="match status" value="1"/>
</dbReference>
<feature type="domain" description="C2H2-type" evidence="11">
    <location>
        <begin position="1413"/>
        <end position="1440"/>
    </location>
</feature>